<keyword evidence="2" id="KW-0732">Signal</keyword>
<comment type="caution">
    <text evidence="4">The sequence shown here is derived from an EMBL/GenBank/DDBJ whole genome shotgun (WGS) entry which is preliminary data.</text>
</comment>
<dbReference type="AlphaFoldDB" id="A0A4R2EUG2"/>
<keyword evidence="4" id="KW-0031">Aminopeptidase</keyword>
<dbReference type="InterPro" id="IPR011042">
    <property type="entry name" value="6-blade_b-propeller_TolB-like"/>
</dbReference>
<dbReference type="OrthoDB" id="9812921at2"/>
<keyword evidence="5" id="KW-1185">Reference proteome</keyword>
<dbReference type="SUPFAM" id="SSF82171">
    <property type="entry name" value="DPP6 N-terminal domain-like"/>
    <property type="match status" value="1"/>
</dbReference>
<evidence type="ECO:0000256" key="2">
    <source>
        <dbReference type="SAM" id="SignalP"/>
    </source>
</evidence>
<dbReference type="EMBL" id="SLWB01000002">
    <property type="protein sequence ID" value="TCN72265.1"/>
    <property type="molecule type" value="Genomic_DNA"/>
</dbReference>
<sequence length="854" mass="94611">MKHYLSTLVLLIGATVMAMAQPKPIDNLFIAGPHPVNEPAFGKVANIKGDVFAADELLKMGIPYSNLSLINGSVCGNDGKPDNAWKRTESGNGEYIFTANSQSASIAYALFFVDAGSFTKGSLSVTSRLQLEVYVDGAKAADKSSGEEAKSAKAQLKLTRQQHQVLVKVLIPKEYKDTAKIAIKLDVPEKQREQLAINSAKRLLTINDILEGVKVASTSISPSGKYTSVSFSKVDPQTGKANRFTKYFSIASMKEVYSPKGSSACEWMPTGSRIWWMDANNDNALTTFDFETSETKVIAKNLPSQAWMRWAPNEEYVIATIEDEVKIEEKGPMQQIVSPEDRQPGWRDRSFLYKIDLKSGIKQRITFGNKSTYLADISADSKSLIVTVNSEVYTERPFSTTSIYRIDASSFKVDTLLKDQKFIGSVKLSPDGKTLLVLGGPEAFNKIGQNVKKSPIANSYDNQAFLYTIENGKVEPITKNFDPSVDGADWSIDGKSILMQVSERDRNTLYRYDIASSAFNKIATSCDVVSSFDFAKEADGMVYAGQSGSYPSVAYYYNPSNSSTVTLADPAKERIAQINLGEMRDWSFKAKDGSTIEGRIYLPPGFDPAKKYPLIVNYYAGTTPTERNFESRYPLHLYASMGYVVYLVQPSGAIGYGQEFSARHVNAWGKRTADEIIEGTKKFIAEHPYVDATKVGCIGASYGGFMTQYLQTRTNIFAAAISHAGISDITSYWGEGYWGYTYSSGATANSYPWNNPSLYVGQSPLFSANKVNTPILFLHGQQDTNVPIGESIQMYTALKILGKTTEFVTVEGENHTIVSYKPRIAWNNTIFAWFAKYLQGNDEWWNELYPKKNL</sequence>
<feature type="domain" description="Peptidase S9 prolyl oligopeptidase catalytic" evidence="3">
    <location>
        <begin position="635"/>
        <end position="840"/>
    </location>
</feature>
<dbReference type="Gene3D" id="2.120.10.30">
    <property type="entry name" value="TolB, C-terminal domain"/>
    <property type="match status" value="1"/>
</dbReference>
<dbReference type="GO" id="GO:0004177">
    <property type="term" value="F:aminopeptidase activity"/>
    <property type="evidence" value="ECO:0007669"/>
    <property type="project" value="UniProtKB-KW"/>
</dbReference>
<dbReference type="GO" id="GO:0006508">
    <property type="term" value="P:proteolysis"/>
    <property type="evidence" value="ECO:0007669"/>
    <property type="project" value="InterPro"/>
</dbReference>
<dbReference type="PANTHER" id="PTHR42776">
    <property type="entry name" value="SERINE PEPTIDASE S9 FAMILY MEMBER"/>
    <property type="match status" value="1"/>
</dbReference>
<dbReference type="GO" id="GO:0004252">
    <property type="term" value="F:serine-type endopeptidase activity"/>
    <property type="evidence" value="ECO:0007669"/>
    <property type="project" value="TreeGrafter"/>
</dbReference>
<dbReference type="Gene3D" id="3.40.50.1820">
    <property type="entry name" value="alpha/beta hydrolase"/>
    <property type="match status" value="1"/>
</dbReference>
<keyword evidence="1" id="KW-0378">Hydrolase</keyword>
<feature type="signal peptide" evidence="2">
    <location>
        <begin position="1"/>
        <end position="20"/>
    </location>
</feature>
<protein>
    <submittedName>
        <fullName evidence="4">Dipeptidyl aminopeptidase/acylaminoacyl peptidase</fullName>
    </submittedName>
</protein>
<evidence type="ECO:0000256" key="1">
    <source>
        <dbReference type="ARBA" id="ARBA00022801"/>
    </source>
</evidence>
<dbReference type="SUPFAM" id="SSF53474">
    <property type="entry name" value="alpha/beta-Hydrolases"/>
    <property type="match status" value="1"/>
</dbReference>
<feature type="chain" id="PRO_5020272667" evidence="2">
    <location>
        <begin position="21"/>
        <end position="854"/>
    </location>
</feature>
<organism evidence="4 5">
    <name type="scientific">Acetobacteroides hydrogenigenes</name>
    <dbReference type="NCBI Taxonomy" id="979970"/>
    <lineage>
        <taxon>Bacteria</taxon>
        <taxon>Pseudomonadati</taxon>
        <taxon>Bacteroidota</taxon>
        <taxon>Bacteroidia</taxon>
        <taxon>Bacteroidales</taxon>
        <taxon>Rikenellaceae</taxon>
        <taxon>Acetobacteroides</taxon>
    </lineage>
</organism>
<gene>
    <name evidence="4" type="ORF">CLV25_102231</name>
</gene>
<accession>A0A4R2EUG2</accession>
<evidence type="ECO:0000313" key="5">
    <source>
        <dbReference type="Proteomes" id="UP000294830"/>
    </source>
</evidence>
<reference evidence="4 5" key="1">
    <citation type="submission" date="2019-03" db="EMBL/GenBank/DDBJ databases">
        <title>Genomic Encyclopedia of Archaeal and Bacterial Type Strains, Phase II (KMG-II): from individual species to whole genera.</title>
        <authorList>
            <person name="Goeker M."/>
        </authorList>
    </citation>
    <scope>NUCLEOTIDE SEQUENCE [LARGE SCALE GENOMIC DNA]</scope>
    <source>
        <strain evidence="4 5">RL-C</strain>
    </source>
</reference>
<proteinExistence type="predicted"/>
<dbReference type="RefSeq" id="WP_131838320.1">
    <property type="nucleotide sequence ID" value="NZ_SLWB01000002.1"/>
</dbReference>
<name>A0A4R2EUG2_9BACT</name>
<dbReference type="PANTHER" id="PTHR42776:SF4">
    <property type="entry name" value="ACYLAMINO-ACID-RELEASING ENZYME"/>
    <property type="match status" value="1"/>
</dbReference>
<dbReference type="InterPro" id="IPR001375">
    <property type="entry name" value="Peptidase_S9_cat"/>
</dbReference>
<keyword evidence="4" id="KW-0645">Protease</keyword>
<evidence type="ECO:0000259" key="3">
    <source>
        <dbReference type="Pfam" id="PF00326"/>
    </source>
</evidence>
<dbReference type="Proteomes" id="UP000294830">
    <property type="component" value="Unassembled WGS sequence"/>
</dbReference>
<dbReference type="InterPro" id="IPR029058">
    <property type="entry name" value="AB_hydrolase_fold"/>
</dbReference>
<evidence type="ECO:0000313" key="4">
    <source>
        <dbReference type="EMBL" id="TCN72265.1"/>
    </source>
</evidence>
<dbReference type="Pfam" id="PF00326">
    <property type="entry name" value="Peptidase_S9"/>
    <property type="match status" value="1"/>
</dbReference>